<evidence type="ECO:0000313" key="4">
    <source>
        <dbReference type="Proteomes" id="UP000242930"/>
    </source>
</evidence>
<dbReference type="Proteomes" id="UP000242930">
    <property type="component" value="Unassembled WGS sequence"/>
</dbReference>
<gene>
    <name evidence="3" type="ORF">SAMN05216201_105105</name>
</gene>
<dbReference type="Gene3D" id="3.40.50.850">
    <property type="entry name" value="Isochorismatase-like"/>
    <property type="match status" value="1"/>
</dbReference>
<dbReference type="AlphaFoldDB" id="A0A1H6WUF7"/>
<dbReference type="SUPFAM" id="SSF52499">
    <property type="entry name" value="Isochorismatase-like hydrolases"/>
    <property type="match status" value="1"/>
</dbReference>
<keyword evidence="4" id="KW-1185">Reference proteome</keyword>
<dbReference type="Pfam" id="PF00857">
    <property type="entry name" value="Isochorismatase"/>
    <property type="match status" value="1"/>
</dbReference>
<dbReference type="OrthoDB" id="1157330at2"/>
<dbReference type="GO" id="GO:0016787">
    <property type="term" value="F:hydrolase activity"/>
    <property type="evidence" value="ECO:0007669"/>
    <property type="project" value="UniProtKB-KW"/>
</dbReference>
<dbReference type="PANTHER" id="PTHR43540:SF6">
    <property type="entry name" value="ISOCHORISMATASE-LIKE DOMAIN-CONTAINING PROTEIN"/>
    <property type="match status" value="1"/>
</dbReference>
<dbReference type="RefSeq" id="WP_090309474.1">
    <property type="nucleotide sequence ID" value="NZ_FNZE01000005.1"/>
</dbReference>
<dbReference type="PANTHER" id="PTHR43540">
    <property type="entry name" value="PEROXYUREIDOACRYLATE/UREIDOACRYLATE AMIDOHYDROLASE-RELATED"/>
    <property type="match status" value="1"/>
</dbReference>
<keyword evidence="1" id="KW-0378">Hydrolase</keyword>
<proteinExistence type="predicted"/>
<organism evidence="3 4">
    <name type="scientific">Pseudomonas linyingensis</name>
    <dbReference type="NCBI Taxonomy" id="915471"/>
    <lineage>
        <taxon>Bacteria</taxon>
        <taxon>Pseudomonadati</taxon>
        <taxon>Pseudomonadota</taxon>
        <taxon>Gammaproteobacteria</taxon>
        <taxon>Pseudomonadales</taxon>
        <taxon>Pseudomonadaceae</taxon>
        <taxon>Pseudomonas</taxon>
    </lineage>
</organism>
<dbReference type="InterPro" id="IPR000868">
    <property type="entry name" value="Isochorismatase-like_dom"/>
</dbReference>
<name>A0A1H6WUF7_9PSED</name>
<feature type="domain" description="Isochorismatase-like" evidence="2">
    <location>
        <begin position="8"/>
        <end position="178"/>
    </location>
</feature>
<evidence type="ECO:0000313" key="3">
    <source>
        <dbReference type="EMBL" id="SEJ16005.1"/>
    </source>
</evidence>
<dbReference type="InterPro" id="IPR036380">
    <property type="entry name" value="Isochorismatase-like_sf"/>
</dbReference>
<evidence type="ECO:0000256" key="1">
    <source>
        <dbReference type="ARBA" id="ARBA00022801"/>
    </source>
</evidence>
<dbReference type="EMBL" id="FNZE01000005">
    <property type="protein sequence ID" value="SEJ16005.1"/>
    <property type="molecule type" value="Genomic_DNA"/>
</dbReference>
<evidence type="ECO:0000259" key="2">
    <source>
        <dbReference type="Pfam" id="PF00857"/>
    </source>
</evidence>
<reference evidence="4" key="1">
    <citation type="submission" date="2016-10" db="EMBL/GenBank/DDBJ databases">
        <authorList>
            <person name="Varghese N."/>
            <person name="Submissions S."/>
        </authorList>
    </citation>
    <scope>NUCLEOTIDE SEQUENCE [LARGE SCALE GENOMIC DNA]</scope>
    <source>
        <strain evidence="4">LMG 25967</strain>
    </source>
</reference>
<accession>A0A1H6WUF7</accession>
<dbReference type="STRING" id="915471.SAMN05216201_105105"/>
<dbReference type="CDD" id="cd01014">
    <property type="entry name" value="nicotinamidase_related"/>
    <property type="match status" value="1"/>
</dbReference>
<sequence length="209" mass="22767">MSRQPKRALIVIDVQNEYVSGNLRIEYPDVQLSLSNIVRAMDAARAAGIPVVVVRHLTPEGSPIFARGSEQAELHPLVADRHHDLLVEKSMASALTGTGLGAWLRERQIDTLSIVGYMTHNCNDSTVRQAKHEGWNVELLHDAAGSVPYANARGAATAEEIHRVFTVVMHTGFAAVVSTTEWLAAIERGEALQADNIYLSNQRALAGLI</sequence>
<dbReference type="InterPro" id="IPR050272">
    <property type="entry name" value="Isochorismatase-like_hydrls"/>
</dbReference>
<protein>
    <submittedName>
        <fullName evidence="3">Nicotinamidase-related amidase</fullName>
    </submittedName>
</protein>